<dbReference type="Gramene" id="C.cajan_23002.t">
    <property type="protein sequence ID" value="C.cajan_23002.t.cds1"/>
    <property type="gene ID" value="C.cajan_23002"/>
</dbReference>
<dbReference type="InterPro" id="IPR036691">
    <property type="entry name" value="Endo/exonu/phosph_ase_sf"/>
</dbReference>
<dbReference type="Proteomes" id="UP000075243">
    <property type="component" value="Chromosome 9"/>
</dbReference>
<dbReference type="EMBL" id="CM003611">
    <property type="protein sequence ID" value="KYP61249.1"/>
    <property type="molecule type" value="Genomic_DNA"/>
</dbReference>
<dbReference type="AlphaFoldDB" id="A0A151T2K3"/>
<name>A0A151T2K3_CAJCA</name>
<feature type="non-terminal residue" evidence="1">
    <location>
        <position position="1"/>
    </location>
</feature>
<dbReference type="OMA" id="KCEWRES"/>
<reference evidence="1 2" key="1">
    <citation type="journal article" date="2012" name="Nat. Biotechnol.">
        <title>Draft genome sequence of pigeonpea (Cajanus cajan), an orphan legume crop of resource-poor farmers.</title>
        <authorList>
            <person name="Varshney R.K."/>
            <person name="Chen W."/>
            <person name="Li Y."/>
            <person name="Bharti A.K."/>
            <person name="Saxena R.K."/>
            <person name="Schlueter J.A."/>
            <person name="Donoghue M.T."/>
            <person name="Azam S."/>
            <person name="Fan G."/>
            <person name="Whaley A.M."/>
            <person name="Farmer A.D."/>
            <person name="Sheridan J."/>
            <person name="Iwata A."/>
            <person name="Tuteja R."/>
            <person name="Penmetsa R.V."/>
            <person name="Wu W."/>
            <person name="Upadhyaya H.D."/>
            <person name="Yang S.P."/>
            <person name="Shah T."/>
            <person name="Saxena K.B."/>
            <person name="Michael T."/>
            <person name="McCombie W.R."/>
            <person name="Yang B."/>
            <person name="Zhang G."/>
            <person name="Yang H."/>
            <person name="Wang J."/>
            <person name="Spillane C."/>
            <person name="Cook D.R."/>
            <person name="May G.D."/>
            <person name="Xu X."/>
            <person name="Jackson S.A."/>
        </authorList>
    </citation>
    <scope>NUCLEOTIDE SEQUENCE [LARGE SCALE GENOMIC DNA]</scope>
    <source>
        <strain evidence="2">cv. Asha</strain>
    </source>
</reference>
<protein>
    <recommendedName>
        <fullName evidence="3">Endonuclease/exonuclease/phosphatase domain-containing protein</fullName>
    </recommendedName>
</protein>
<keyword evidence="2" id="KW-1185">Reference proteome</keyword>
<proteinExistence type="predicted"/>
<sequence>EQVDYLCLQETKIEAVNIGIYSAIWGDCNIGWISRPAINFSGGLLCIWSKEEFCVIEEIEGDGFVGVRGNWRQEQCPRVIVCMYSPCSQSGKRVLWFVLKRHSC</sequence>
<accession>A0A151T2K3</accession>
<organism evidence="1 2">
    <name type="scientific">Cajanus cajan</name>
    <name type="common">Pigeon pea</name>
    <name type="synonym">Cajanus indicus</name>
    <dbReference type="NCBI Taxonomy" id="3821"/>
    <lineage>
        <taxon>Eukaryota</taxon>
        <taxon>Viridiplantae</taxon>
        <taxon>Streptophyta</taxon>
        <taxon>Embryophyta</taxon>
        <taxon>Tracheophyta</taxon>
        <taxon>Spermatophyta</taxon>
        <taxon>Magnoliopsida</taxon>
        <taxon>eudicotyledons</taxon>
        <taxon>Gunneridae</taxon>
        <taxon>Pentapetalae</taxon>
        <taxon>rosids</taxon>
        <taxon>fabids</taxon>
        <taxon>Fabales</taxon>
        <taxon>Fabaceae</taxon>
        <taxon>Papilionoideae</taxon>
        <taxon>50 kb inversion clade</taxon>
        <taxon>NPAAA clade</taxon>
        <taxon>indigoferoid/millettioid clade</taxon>
        <taxon>Phaseoleae</taxon>
        <taxon>Cajanus</taxon>
    </lineage>
</organism>
<evidence type="ECO:0008006" key="3">
    <source>
        <dbReference type="Google" id="ProtNLM"/>
    </source>
</evidence>
<evidence type="ECO:0000313" key="1">
    <source>
        <dbReference type="EMBL" id="KYP61249.1"/>
    </source>
</evidence>
<evidence type="ECO:0000313" key="2">
    <source>
        <dbReference type="Proteomes" id="UP000075243"/>
    </source>
</evidence>
<gene>
    <name evidence="1" type="ORF">KK1_023680</name>
</gene>
<dbReference type="SUPFAM" id="SSF56219">
    <property type="entry name" value="DNase I-like"/>
    <property type="match status" value="1"/>
</dbReference>